<reference evidence="5" key="1">
    <citation type="journal article" date="2013" name="Nature">
        <title>Pan genome of the phytoplankton Emiliania underpins its global distribution.</title>
        <authorList>
            <person name="Read B.A."/>
            <person name="Kegel J."/>
            <person name="Klute M.J."/>
            <person name="Kuo A."/>
            <person name="Lefebvre S.C."/>
            <person name="Maumus F."/>
            <person name="Mayer C."/>
            <person name="Miller J."/>
            <person name="Monier A."/>
            <person name="Salamov A."/>
            <person name="Young J."/>
            <person name="Aguilar M."/>
            <person name="Claverie J.M."/>
            <person name="Frickenhaus S."/>
            <person name="Gonzalez K."/>
            <person name="Herman E.K."/>
            <person name="Lin Y.C."/>
            <person name="Napier J."/>
            <person name="Ogata H."/>
            <person name="Sarno A.F."/>
            <person name="Shmutz J."/>
            <person name="Schroeder D."/>
            <person name="de Vargas C."/>
            <person name="Verret F."/>
            <person name="von Dassow P."/>
            <person name="Valentin K."/>
            <person name="Van de Peer Y."/>
            <person name="Wheeler G."/>
            <person name="Dacks J.B."/>
            <person name="Delwiche C.F."/>
            <person name="Dyhrman S.T."/>
            <person name="Glockner G."/>
            <person name="John U."/>
            <person name="Richards T."/>
            <person name="Worden A.Z."/>
            <person name="Zhang X."/>
            <person name="Grigoriev I.V."/>
            <person name="Allen A.E."/>
            <person name="Bidle K."/>
            <person name="Borodovsky M."/>
            <person name="Bowler C."/>
            <person name="Brownlee C."/>
            <person name="Cock J.M."/>
            <person name="Elias M."/>
            <person name="Gladyshev V.N."/>
            <person name="Groth M."/>
            <person name="Guda C."/>
            <person name="Hadaegh A."/>
            <person name="Iglesias-Rodriguez M.D."/>
            <person name="Jenkins J."/>
            <person name="Jones B.M."/>
            <person name="Lawson T."/>
            <person name="Leese F."/>
            <person name="Lindquist E."/>
            <person name="Lobanov A."/>
            <person name="Lomsadze A."/>
            <person name="Malik S.B."/>
            <person name="Marsh M.E."/>
            <person name="Mackinder L."/>
            <person name="Mock T."/>
            <person name="Mueller-Roeber B."/>
            <person name="Pagarete A."/>
            <person name="Parker M."/>
            <person name="Probert I."/>
            <person name="Quesneville H."/>
            <person name="Raines C."/>
            <person name="Rensing S.A."/>
            <person name="Riano-Pachon D.M."/>
            <person name="Richier S."/>
            <person name="Rokitta S."/>
            <person name="Shiraiwa Y."/>
            <person name="Soanes D.M."/>
            <person name="van der Giezen M."/>
            <person name="Wahlund T.M."/>
            <person name="Williams B."/>
            <person name="Wilson W."/>
            <person name="Wolfe G."/>
            <person name="Wurch L.L."/>
        </authorList>
    </citation>
    <scope>NUCLEOTIDE SEQUENCE</scope>
</reference>
<name>A0A0D3JWZ0_EMIH1</name>
<evidence type="ECO:0000313" key="5">
    <source>
        <dbReference type="Proteomes" id="UP000013827"/>
    </source>
</evidence>
<dbReference type="RefSeq" id="XP_005780454.1">
    <property type="nucleotide sequence ID" value="XM_005780397.1"/>
</dbReference>
<keyword evidence="1" id="KW-0547">Nucleotide-binding</keyword>
<reference evidence="4" key="2">
    <citation type="submission" date="2024-10" db="UniProtKB">
        <authorList>
            <consortium name="EnsemblProtists"/>
        </authorList>
    </citation>
    <scope>IDENTIFICATION</scope>
</reference>
<dbReference type="Proteomes" id="UP000013827">
    <property type="component" value="Unassembled WGS sequence"/>
</dbReference>
<dbReference type="AlphaFoldDB" id="A0A0D3JWZ0"/>
<evidence type="ECO:0000313" key="4">
    <source>
        <dbReference type="EnsemblProtists" id="EOD28025"/>
    </source>
</evidence>
<dbReference type="InterPro" id="IPR019489">
    <property type="entry name" value="Clp_ATPase_C"/>
</dbReference>
<sequence length="113" mass="11528">MQISLDLSPALSDAIVERGYSPAYGARPLRRAVQALCEDAVAEASLDGFATGPDLASRVAPPGEGRVLLRNKRGKTRTYEPATAAGGIEGGDAAESAALLSDGLPKANPLGLP</sequence>
<dbReference type="HOGENOM" id="CLU_2138230_0_0_1"/>
<dbReference type="Pfam" id="PF10431">
    <property type="entry name" value="ClpB_D2-small"/>
    <property type="match status" value="1"/>
</dbReference>
<dbReference type="EnsemblProtists" id="EOD28025">
    <property type="protein sequence ID" value="EOD28025"/>
    <property type="gene ID" value="EMIHUDRAFT_235212"/>
</dbReference>
<dbReference type="PaxDb" id="2903-EOD28025"/>
<protein>
    <recommendedName>
        <fullName evidence="3">Clp ATPase C-terminal domain-containing protein</fullName>
    </recommendedName>
</protein>
<dbReference type="GeneID" id="17273574"/>
<dbReference type="SMART" id="SM01086">
    <property type="entry name" value="ClpB_D2-small"/>
    <property type="match status" value="1"/>
</dbReference>
<organism evidence="4 5">
    <name type="scientific">Emiliania huxleyi (strain CCMP1516)</name>
    <dbReference type="NCBI Taxonomy" id="280463"/>
    <lineage>
        <taxon>Eukaryota</taxon>
        <taxon>Haptista</taxon>
        <taxon>Haptophyta</taxon>
        <taxon>Prymnesiophyceae</taxon>
        <taxon>Isochrysidales</taxon>
        <taxon>Noelaerhabdaceae</taxon>
        <taxon>Emiliania</taxon>
    </lineage>
</organism>
<evidence type="ECO:0000256" key="1">
    <source>
        <dbReference type="ARBA" id="ARBA00022741"/>
    </source>
</evidence>
<feature type="domain" description="Clp ATPase C-terminal" evidence="3">
    <location>
        <begin position="1"/>
        <end position="67"/>
    </location>
</feature>
<dbReference type="STRING" id="2903.R1EN28"/>
<dbReference type="KEGG" id="ehx:EMIHUDRAFT_235212"/>
<proteinExistence type="predicted"/>
<keyword evidence="5" id="KW-1185">Reference proteome</keyword>
<dbReference type="GO" id="GO:0005524">
    <property type="term" value="F:ATP binding"/>
    <property type="evidence" value="ECO:0007669"/>
    <property type="project" value="UniProtKB-KW"/>
</dbReference>
<evidence type="ECO:0000259" key="3">
    <source>
        <dbReference type="SMART" id="SM01086"/>
    </source>
</evidence>
<evidence type="ECO:0000256" key="2">
    <source>
        <dbReference type="ARBA" id="ARBA00022840"/>
    </source>
</evidence>
<dbReference type="Gene3D" id="1.10.8.60">
    <property type="match status" value="1"/>
</dbReference>
<accession>A0A0D3JWZ0</accession>
<keyword evidence="2" id="KW-0067">ATP-binding</keyword>